<dbReference type="PANTHER" id="PTHR12371">
    <property type="entry name" value="TRANSLOCATION ASSOCIATED MEMBRANE PROTEIN"/>
    <property type="match status" value="1"/>
</dbReference>
<comment type="caution">
    <text evidence="2">The sequence shown here is derived from an EMBL/GenBank/DDBJ whole genome shotgun (WGS) entry which is preliminary data.</text>
</comment>
<feature type="transmembrane region" description="Helical" evidence="1">
    <location>
        <begin position="76"/>
        <end position="93"/>
    </location>
</feature>
<dbReference type="AlphaFoldDB" id="A0A444UUX0"/>
<sequence length="148" mass="16840">MGLRKKNKSPPVLSHEFVIQNHADMVSCVAMVILLGLMFEVTAKYAIMFITVQYNVTYTEYRSEPINFYDYGPKDLATIFFYVLVAIILHALIQEYILDVLSDGLLHGEREASKADPEKEQGELFLTRKQLGFSCLDNVCYYPTALAT</sequence>
<dbReference type="GO" id="GO:0006616">
    <property type="term" value="P:SRP-dependent cotranslational protein targeting to membrane, translocation"/>
    <property type="evidence" value="ECO:0007669"/>
    <property type="project" value="InterPro"/>
</dbReference>
<dbReference type="GO" id="GO:0045048">
    <property type="term" value="P:protein insertion into ER membrane"/>
    <property type="evidence" value="ECO:0007669"/>
    <property type="project" value="TreeGrafter"/>
</dbReference>
<dbReference type="GO" id="GO:0005789">
    <property type="term" value="C:endoplasmic reticulum membrane"/>
    <property type="evidence" value="ECO:0007669"/>
    <property type="project" value="TreeGrafter"/>
</dbReference>
<dbReference type="Proteomes" id="UP000289886">
    <property type="component" value="Unassembled WGS sequence"/>
</dbReference>
<evidence type="ECO:0000313" key="2">
    <source>
        <dbReference type="EMBL" id="RXM91962.1"/>
    </source>
</evidence>
<keyword evidence="1" id="KW-0812">Transmembrane</keyword>
<accession>A0A444UUX0</accession>
<reference evidence="2 3" key="1">
    <citation type="submission" date="2019-01" db="EMBL/GenBank/DDBJ databases">
        <title>Draft Genome and Complete Hox-Cluster Characterization of the Sterlet Sturgeon (Acipenser ruthenus).</title>
        <authorList>
            <person name="Wei Q."/>
        </authorList>
    </citation>
    <scope>NUCLEOTIDE SEQUENCE [LARGE SCALE GENOMIC DNA]</scope>
    <source>
        <strain evidence="2">WHYD16114868_AA</strain>
        <tissue evidence="2">Blood</tissue>
    </source>
</reference>
<evidence type="ECO:0000313" key="3">
    <source>
        <dbReference type="Proteomes" id="UP000289886"/>
    </source>
</evidence>
<dbReference type="EMBL" id="SCEB01007317">
    <property type="protein sequence ID" value="RXM91962.1"/>
    <property type="molecule type" value="Genomic_DNA"/>
</dbReference>
<keyword evidence="3" id="KW-1185">Reference proteome</keyword>
<feature type="transmembrane region" description="Helical" evidence="1">
    <location>
        <begin position="29"/>
        <end position="56"/>
    </location>
</feature>
<dbReference type="InterPro" id="IPR016447">
    <property type="entry name" value="Translocation_assoc_membrane"/>
</dbReference>
<evidence type="ECO:0000256" key="1">
    <source>
        <dbReference type="SAM" id="Phobius"/>
    </source>
</evidence>
<dbReference type="PANTHER" id="PTHR12371:SF10">
    <property type="entry name" value="TRANSLOCATING CHAIN-ASSOCIATED MEMBRANE PROTEIN"/>
    <property type="match status" value="1"/>
</dbReference>
<gene>
    <name evidence="2" type="ORF">EOD39_20632</name>
</gene>
<protein>
    <submittedName>
        <fullName evidence="2">Translocating chain-associated membrane protein 1-like 1</fullName>
    </submittedName>
</protein>
<organism evidence="2 3">
    <name type="scientific">Acipenser ruthenus</name>
    <name type="common">Sterlet sturgeon</name>
    <dbReference type="NCBI Taxonomy" id="7906"/>
    <lineage>
        <taxon>Eukaryota</taxon>
        <taxon>Metazoa</taxon>
        <taxon>Chordata</taxon>
        <taxon>Craniata</taxon>
        <taxon>Vertebrata</taxon>
        <taxon>Euteleostomi</taxon>
        <taxon>Actinopterygii</taxon>
        <taxon>Chondrostei</taxon>
        <taxon>Acipenseriformes</taxon>
        <taxon>Acipenseridae</taxon>
        <taxon>Acipenser</taxon>
    </lineage>
</organism>
<keyword evidence="1" id="KW-0472">Membrane</keyword>
<name>A0A444UUX0_ACIRT</name>
<keyword evidence="1" id="KW-1133">Transmembrane helix</keyword>
<proteinExistence type="predicted"/>